<gene>
    <name evidence="6" type="ORF">HN018_21190</name>
</gene>
<evidence type="ECO:0000259" key="5">
    <source>
        <dbReference type="Pfam" id="PF13458"/>
    </source>
</evidence>
<evidence type="ECO:0000256" key="3">
    <source>
        <dbReference type="ARBA" id="ARBA00022970"/>
    </source>
</evidence>
<keyword evidence="2" id="KW-0732">Signal</keyword>
<evidence type="ECO:0000256" key="1">
    <source>
        <dbReference type="ARBA" id="ARBA00010062"/>
    </source>
</evidence>
<dbReference type="PANTHER" id="PTHR30483">
    <property type="entry name" value="LEUCINE-SPECIFIC-BINDING PROTEIN"/>
    <property type="match status" value="1"/>
</dbReference>
<name>A0A6M8HXC5_9PROT</name>
<dbReference type="CDD" id="cd06339">
    <property type="entry name" value="PBP1_YraM_LppC_lipoprotein-like"/>
    <property type="match status" value="1"/>
</dbReference>
<dbReference type="EMBL" id="CP053708">
    <property type="protein sequence ID" value="QKE92855.1"/>
    <property type="molecule type" value="Genomic_DNA"/>
</dbReference>
<dbReference type="Proteomes" id="UP000500767">
    <property type="component" value="Chromosome"/>
</dbReference>
<feature type="region of interest" description="Disordered" evidence="4">
    <location>
        <begin position="1"/>
        <end position="23"/>
    </location>
</feature>
<evidence type="ECO:0000313" key="6">
    <source>
        <dbReference type="EMBL" id="QKE92855.1"/>
    </source>
</evidence>
<dbReference type="InterPro" id="IPR028082">
    <property type="entry name" value="Peripla_BP_I"/>
</dbReference>
<dbReference type="InterPro" id="IPR051010">
    <property type="entry name" value="BCAA_transport"/>
</dbReference>
<feature type="compositionally biased region" description="Polar residues" evidence="4">
    <location>
        <begin position="1"/>
        <end position="13"/>
    </location>
</feature>
<sequence length="423" mass="42515">MPSDQATLQSDVTSGAIGLPAPPVVPPSGPKVGILLPLSGPNGGLGEAMLRAAKLALAAPGSPILDPHDTAGPSGAANATTVAINAGDRIILGPLTSADTAQVAPIAAAANVPVLAFTSDVTQSHPGVWVMGVTPEQQVRRLVFAAKQEGRTRIAALLPSSALGEAMAQGLTLACADAGLPPPTILTHAGTNESIDATMKQLSDFATRQGVVDQQLKDAAVAATPAAPAAALPGQQVWPAPAAPLSGISATAATTPAVVAPGPPLPAPPFDALLLGDTGLQLQQVITSLHTSGINAAQVRIMGPLLWGAFASKLHALAGAWYAGPQPTARLGFVQLYQAAYHQSPKLLTDIPYDAAALARSIASKSYDVGDLTRADGFAGVDGVFTLKPDGHVHRALAIFQVQPGGGSTIVQPAPSTLNDTGS</sequence>
<evidence type="ECO:0000256" key="4">
    <source>
        <dbReference type="SAM" id="MobiDB-lite"/>
    </source>
</evidence>
<evidence type="ECO:0000256" key="2">
    <source>
        <dbReference type="ARBA" id="ARBA00022729"/>
    </source>
</evidence>
<accession>A0A6M8HXC5</accession>
<protein>
    <submittedName>
        <fullName evidence="6">Penicillin-binding protein activator</fullName>
    </submittedName>
</protein>
<keyword evidence="3" id="KW-0813">Transport</keyword>
<dbReference type="KEGG" id="lck:HN018_21190"/>
<organism evidence="6 7">
    <name type="scientific">Lichenicola cladoniae</name>
    <dbReference type="NCBI Taxonomy" id="1484109"/>
    <lineage>
        <taxon>Bacteria</taxon>
        <taxon>Pseudomonadati</taxon>
        <taxon>Pseudomonadota</taxon>
        <taxon>Alphaproteobacteria</taxon>
        <taxon>Acetobacterales</taxon>
        <taxon>Acetobacteraceae</taxon>
        <taxon>Lichenicola</taxon>
    </lineage>
</organism>
<dbReference type="Pfam" id="PF13458">
    <property type="entry name" value="Peripla_BP_6"/>
    <property type="match status" value="1"/>
</dbReference>
<proteinExistence type="inferred from homology"/>
<reference evidence="6 7" key="1">
    <citation type="journal article" date="2014" name="World J. Microbiol. Biotechnol.">
        <title>Biodiversity and physiological characteristics of Antarctic and Arctic lichens-associated bacteria.</title>
        <authorList>
            <person name="Lee Y.M."/>
            <person name="Kim E.H."/>
            <person name="Lee H.K."/>
            <person name="Hong S.G."/>
        </authorList>
    </citation>
    <scope>NUCLEOTIDE SEQUENCE [LARGE SCALE GENOMIC DNA]</scope>
    <source>
        <strain evidence="6 7">PAMC 26569</strain>
    </source>
</reference>
<dbReference type="GO" id="GO:0006865">
    <property type="term" value="P:amino acid transport"/>
    <property type="evidence" value="ECO:0007669"/>
    <property type="project" value="UniProtKB-KW"/>
</dbReference>
<feature type="domain" description="Leucine-binding protein" evidence="5">
    <location>
        <begin position="31"/>
        <end position="251"/>
    </location>
</feature>
<dbReference type="Gene3D" id="3.40.50.2300">
    <property type="match status" value="1"/>
</dbReference>
<keyword evidence="7" id="KW-1185">Reference proteome</keyword>
<keyword evidence="3" id="KW-0029">Amino-acid transport</keyword>
<comment type="similarity">
    <text evidence="1">Belongs to the leucine-binding protein family.</text>
</comment>
<dbReference type="AlphaFoldDB" id="A0A6M8HXC5"/>
<evidence type="ECO:0000313" key="7">
    <source>
        <dbReference type="Proteomes" id="UP000500767"/>
    </source>
</evidence>
<dbReference type="PANTHER" id="PTHR30483:SF6">
    <property type="entry name" value="PERIPLASMIC BINDING PROTEIN OF ABC TRANSPORTER FOR NATURAL AMINO ACIDS"/>
    <property type="match status" value="1"/>
</dbReference>
<dbReference type="SUPFAM" id="SSF53822">
    <property type="entry name" value="Periplasmic binding protein-like I"/>
    <property type="match status" value="1"/>
</dbReference>
<dbReference type="InterPro" id="IPR028081">
    <property type="entry name" value="Leu-bd"/>
</dbReference>